<dbReference type="OrthoDB" id="2435509at2759"/>
<keyword evidence="2" id="KW-0812">Transmembrane</keyword>
<feature type="chain" id="PRO_5012476735" description="DUF7137 domain-containing protein" evidence="3">
    <location>
        <begin position="19"/>
        <end position="290"/>
    </location>
</feature>
<keyword evidence="3" id="KW-0732">Signal</keyword>
<dbReference type="EMBL" id="KV878342">
    <property type="protein sequence ID" value="OJJ46572.1"/>
    <property type="molecule type" value="Genomic_DNA"/>
</dbReference>
<dbReference type="Pfam" id="PF23585">
    <property type="entry name" value="DUF7137"/>
    <property type="match status" value="1"/>
</dbReference>
<dbReference type="VEuPathDB" id="FungiDB:ASPZODRAFT_132640"/>
<dbReference type="STRING" id="1073090.A0A1L9SH86"/>
<dbReference type="PANTHER" id="PTHR42028:SF1">
    <property type="entry name" value="YALI0E30657P"/>
    <property type="match status" value="1"/>
</dbReference>
<feature type="signal peptide" evidence="3">
    <location>
        <begin position="1"/>
        <end position="18"/>
    </location>
</feature>
<name>A0A1L9SH86_9EURO</name>
<reference evidence="6" key="1">
    <citation type="journal article" date="2017" name="Genome Biol.">
        <title>Comparative genomics reveals high biological diversity and specific adaptations in the industrially and medically important fungal genus Aspergillus.</title>
        <authorList>
            <person name="de Vries R.P."/>
            <person name="Riley R."/>
            <person name="Wiebenga A."/>
            <person name="Aguilar-Osorio G."/>
            <person name="Amillis S."/>
            <person name="Uchima C.A."/>
            <person name="Anderluh G."/>
            <person name="Asadollahi M."/>
            <person name="Askin M."/>
            <person name="Barry K."/>
            <person name="Battaglia E."/>
            <person name="Bayram O."/>
            <person name="Benocci T."/>
            <person name="Braus-Stromeyer S.A."/>
            <person name="Caldana C."/>
            <person name="Canovas D."/>
            <person name="Cerqueira G.C."/>
            <person name="Chen F."/>
            <person name="Chen W."/>
            <person name="Choi C."/>
            <person name="Clum A."/>
            <person name="Dos Santos R.A."/>
            <person name="Damasio A.R."/>
            <person name="Diallinas G."/>
            <person name="Emri T."/>
            <person name="Fekete E."/>
            <person name="Flipphi M."/>
            <person name="Freyberg S."/>
            <person name="Gallo A."/>
            <person name="Gournas C."/>
            <person name="Habgood R."/>
            <person name="Hainaut M."/>
            <person name="Harispe M.L."/>
            <person name="Henrissat B."/>
            <person name="Hilden K.S."/>
            <person name="Hope R."/>
            <person name="Hossain A."/>
            <person name="Karabika E."/>
            <person name="Karaffa L."/>
            <person name="Karanyi Z."/>
            <person name="Krasevec N."/>
            <person name="Kuo A."/>
            <person name="Kusch H."/>
            <person name="LaButti K."/>
            <person name="Lagendijk E.L."/>
            <person name="Lapidus A."/>
            <person name="Levasseur A."/>
            <person name="Lindquist E."/>
            <person name="Lipzen A."/>
            <person name="Logrieco A.F."/>
            <person name="MacCabe A."/>
            <person name="Maekelae M.R."/>
            <person name="Malavazi I."/>
            <person name="Melin P."/>
            <person name="Meyer V."/>
            <person name="Mielnichuk N."/>
            <person name="Miskei M."/>
            <person name="Molnar A.P."/>
            <person name="Mule G."/>
            <person name="Ngan C.Y."/>
            <person name="Orejas M."/>
            <person name="Orosz E."/>
            <person name="Ouedraogo J.P."/>
            <person name="Overkamp K.M."/>
            <person name="Park H.-S."/>
            <person name="Perrone G."/>
            <person name="Piumi F."/>
            <person name="Punt P.J."/>
            <person name="Ram A.F."/>
            <person name="Ramon A."/>
            <person name="Rauscher S."/>
            <person name="Record E."/>
            <person name="Riano-Pachon D.M."/>
            <person name="Robert V."/>
            <person name="Roehrig J."/>
            <person name="Ruller R."/>
            <person name="Salamov A."/>
            <person name="Salih N.S."/>
            <person name="Samson R.A."/>
            <person name="Sandor E."/>
            <person name="Sanguinetti M."/>
            <person name="Schuetze T."/>
            <person name="Sepcic K."/>
            <person name="Shelest E."/>
            <person name="Sherlock G."/>
            <person name="Sophianopoulou V."/>
            <person name="Squina F.M."/>
            <person name="Sun H."/>
            <person name="Susca A."/>
            <person name="Todd R.B."/>
            <person name="Tsang A."/>
            <person name="Unkles S.E."/>
            <person name="van de Wiele N."/>
            <person name="van Rossen-Uffink D."/>
            <person name="Oliveira J.V."/>
            <person name="Vesth T.C."/>
            <person name="Visser J."/>
            <person name="Yu J.-H."/>
            <person name="Zhou M."/>
            <person name="Andersen M.R."/>
            <person name="Archer D.B."/>
            <person name="Baker S.E."/>
            <person name="Benoit I."/>
            <person name="Brakhage A.A."/>
            <person name="Braus G.H."/>
            <person name="Fischer R."/>
            <person name="Frisvad J.C."/>
            <person name="Goldman G.H."/>
            <person name="Houbraken J."/>
            <person name="Oakley B."/>
            <person name="Pocsi I."/>
            <person name="Scazzocchio C."/>
            <person name="Seiboth B."/>
            <person name="vanKuyk P.A."/>
            <person name="Wortman J."/>
            <person name="Dyer P.S."/>
            <person name="Grigoriev I.V."/>
        </authorList>
    </citation>
    <scope>NUCLEOTIDE SEQUENCE [LARGE SCALE GENOMIC DNA]</scope>
    <source>
        <strain evidence="6">CBS 506.65</strain>
    </source>
</reference>
<feature type="compositionally biased region" description="Low complexity" evidence="1">
    <location>
        <begin position="39"/>
        <end position="114"/>
    </location>
</feature>
<evidence type="ECO:0000256" key="3">
    <source>
        <dbReference type="SAM" id="SignalP"/>
    </source>
</evidence>
<dbReference type="RefSeq" id="XP_022581082.1">
    <property type="nucleotide sequence ID" value="XM_022723075.1"/>
</dbReference>
<evidence type="ECO:0000259" key="4">
    <source>
        <dbReference type="Pfam" id="PF23585"/>
    </source>
</evidence>
<dbReference type="PANTHER" id="PTHR42028">
    <property type="entry name" value="CHROMOSOME 1, WHOLE GENOME SHOTGUN SEQUENCE"/>
    <property type="match status" value="1"/>
</dbReference>
<dbReference type="AlphaFoldDB" id="A0A1L9SH86"/>
<accession>A0A1L9SH86</accession>
<proteinExistence type="predicted"/>
<keyword evidence="2" id="KW-0472">Membrane</keyword>
<dbReference type="InterPro" id="IPR055561">
    <property type="entry name" value="DUF7137"/>
</dbReference>
<feature type="transmembrane region" description="Helical" evidence="2">
    <location>
        <begin position="263"/>
        <end position="283"/>
    </location>
</feature>
<protein>
    <recommendedName>
        <fullName evidence="4">DUF7137 domain-containing protein</fullName>
    </recommendedName>
</protein>
<dbReference type="Proteomes" id="UP000184188">
    <property type="component" value="Unassembled WGS sequence"/>
</dbReference>
<feature type="region of interest" description="Disordered" evidence="1">
    <location>
        <begin position="35"/>
        <end position="114"/>
    </location>
</feature>
<evidence type="ECO:0000256" key="2">
    <source>
        <dbReference type="SAM" id="Phobius"/>
    </source>
</evidence>
<evidence type="ECO:0000313" key="5">
    <source>
        <dbReference type="EMBL" id="OJJ46572.1"/>
    </source>
</evidence>
<sequence length="290" mass="29988">MRGLPLLFILLLATLSAAWPWRPYGLTHGEVVNKRADKSTSSTTTEATTGAAASSTTTATETGTSSGGTSASTSTSTGTDTSTTTATKSDTKTTTGTDTGTSTGTSSGNTTTSSIPADAAAGGISMMTPSAGSTTYYRIGEYVTFAWNYTSLSVTPSAVNVVASCSLNDQIYTISGNMSVGPTGRVTWDTNNYKGSATAPLLTATYTLIIYDASKSISDTASPGYLSAASTTFAMYTAQPYTPLNEYLCVTCSGAFSEMERNALKFAAGMFTITVLSFTWFVGGTRMLTL</sequence>
<evidence type="ECO:0000313" key="6">
    <source>
        <dbReference type="Proteomes" id="UP000184188"/>
    </source>
</evidence>
<dbReference type="GeneID" id="34609540"/>
<gene>
    <name evidence="5" type="ORF">ASPZODRAFT_132640</name>
</gene>
<feature type="domain" description="DUF7137" evidence="4">
    <location>
        <begin position="119"/>
        <end position="251"/>
    </location>
</feature>
<evidence type="ECO:0000256" key="1">
    <source>
        <dbReference type="SAM" id="MobiDB-lite"/>
    </source>
</evidence>
<organism evidence="5 6">
    <name type="scientific">Penicilliopsis zonata CBS 506.65</name>
    <dbReference type="NCBI Taxonomy" id="1073090"/>
    <lineage>
        <taxon>Eukaryota</taxon>
        <taxon>Fungi</taxon>
        <taxon>Dikarya</taxon>
        <taxon>Ascomycota</taxon>
        <taxon>Pezizomycotina</taxon>
        <taxon>Eurotiomycetes</taxon>
        <taxon>Eurotiomycetidae</taxon>
        <taxon>Eurotiales</taxon>
        <taxon>Aspergillaceae</taxon>
        <taxon>Penicilliopsis</taxon>
    </lineage>
</organism>
<keyword evidence="6" id="KW-1185">Reference proteome</keyword>
<keyword evidence="2" id="KW-1133">Transmembrane helix</keyword>